<keyword evidence="2 6" id="KW-0812">Transmembrane</keyword>
<feature type="transmembrane region" description="Helical" evidence="6">
    <location>
        <begin position="541"/>
        <end position="562"/>
    </location>
</feature>
<proteinExistence type="predicted"/>
<dbReference type="Gene3D" id="1.20.1250.20">
    <property type="entry name" value="MFS general substrate transporter like domains"/>
    <property type="match status" value="1"/>
</dbReference>
<dbReference type="Pfam" id="PF07690">
    <property type="entry name" value="MFS_1"/>
    <property type="match status" value="1"/>
</dbReference>
<dbReference type="PANTHER" id="PTHR23501:SF199">
    <property type="entry name" value="MFS EFFLUX TRANSPORTER INPD-RELATED"/>
    <property type="match status" value="1"/>
</dbReference>
<feature type="transmembrane region" description="Helical" evidence="6">
    <location>
        <begin position="270"/>
        <end position="292"/>
    </location>
</feature>
<sequence length="578" mass="60564">MATARAVNIRISGRVCEQASVMSADPVTPRRRTAHTPAGSFNLSKSEKAEYPDPTPSQKQVPSPVEDHLPHGAQLALLILALGLSVFLVALDNTIIATAIPKITDEFASLDDVGWYGSAYLLTTAATQLLFGKFYTFLSIKWVYVSAIVLFELGSVLCGAAPTSTVLVLGRAIAGVGNAGIFSGALIVMANTVPLSKRPMYTGIIAGMAGIASVAGPLLGGVLTDKLSWRWCFYINIPVGIASVAIVIFRLKMPPAARTAPMRFLQRLSFFDPWGTLVFLPAIITLLLALQWGGSKYPWASAPVIAPLVVSGVLSTLFVLIQLYTAQDKSTIPPRILRQRSIWSSALFAFCMGAAFNIITFYLPIWSQAIRGVSAVQSGILILPMVGAYVLGCVLAGGLVSLTGFPAFAMILSGVLTVVGAGLLSTLKSTSRQTSPLPFEILAGLGVGIGMQQPILAAQATLELKDVAVGTAVLMFSQTLGGALFVSIGQAIFTTTLTTSLVQKVPGVNPAVVLSAGADSLKSAVDPAYLKGVLFAYNQGLTSAFIVALVVAAVALIGAFVVEWRSVKGKTVDMASAA</sequence>
<feature type="transmembrane region" description="Helical" evidence="6">
    <location>
        <begin position="201"/>
        <end position="222"/>
    </location>
</feature>
<feature type="transmembrane region" description="Helical" evidence="6">
    <location>
        <begin position="143"/>
        <end position="162"/>
    </location>
</feature>
<dbReference type="PANTHER" id="PTHR23501">
    <property type="entry name" value="MAJOR FACILITATOR SUPERFAMILY"/>
    <property type="match status" value="1"/>
</dbReference>
<keyword evidence="3 6" id="KW-1133">Transmembrane helix</keyword>
<dbReference type="PRINTS" id="PR01036">
    <property type="entry name" value="TCRTETB"/>
</dbReference>
<evidence type="ECO:0000256" key="3">
    <source>
        <dbReference type="ARBA" id="ARBA00022989"/>
    </source>
</evidence>
<evidence type="ECO:0000256" key="6">
    <source>
        <dbReference type="SAM" id="Phobius"/>
    </source>
</evidence>
<feature type="region of interest" description="Disordered" evidence="5">
    <location>
        <begin position="22"/>
        <end position="66"/>
    </location>
</feature>
<protein>
    <submittedName>
        <fullName evidence="8">DHA14-like major facilitator</fullName>
    </submittedName>
</protein>
<feature type="transmembrane region" description="Helical" evidence="6">
    <location>
        <begin position="439"/>
        <end position="457"/>
    </location>
</feature>
<feature type="domain" description="Major facilitator superfamily (MFS) profile" evidence="7">
    <location>
        <begin position="78"/>
        <end position="567"/>
    </location>
</feature>
<dbReference type="CDD" id="cd17502">
    <property type="entry name" value="MFS_Azr1_MDR_like"/>
    <property type="match status" value="1"/>
</dbReference>
<dbReference type="Proteomes" id="UP000620124">
    <property type="component" value="Unassembled WGS sequence"/>
</dbReference>
<feature type="transmembrane region" description="Helical" evidence="6">
    <location>
        <begin position="346"/>
        <end position="366"/>
    </location>
</feature>
<dbReference type="FunFam" id="1.20.1720.10:FF:000012">
    <property type="entry name" value="MFS toxin efflux pump (AflT)"/>
    <property type="match status" value="1"/>
</dbReference>
<name>A0A8H6XIW9_9AGAR</name>
<organism evidence="8 9">
    <name type="scientific">Mycena venus</name>
    <dbReference type="NCBI Taxonomy" id="2733690"/>
    <lineage>
        <taxon>Eukaryota</taxon>
        <taxon>Fungi</taxon>
        <taxon>Dikarya</taxon>
        <taxon>Basidiomycota</taxon>
        <taxon>Agaricomycotina</taxon>
        <taxon>Agaricomycetes</taxon>
        <taxon>Agaricomycetidae</taxon>
        <taxon>Agaricales</taxon>
        <taxon>Marasmiineae</taxon>
        <taxon>Mycenaceae</taxon>
        <taxon>Mycena</taxon>
    </lineage>
</organism>
<feature type="transmembrane region" description="Helical" evidence="6">
    <location>
        <begin position="228"/>
        <end position="249"/>
    </location>
</feature>
<comment type="caution">
    <text evidence="8">The sequence shown here is derived from an EMBL/GenBank/DDBJ whole genome shotgun (WGS) entry which is preliminary data.</text>
</comment>
<evidence type="ECO:0000256" key="4">
    <source>
        <dbReference type="ARBA" id="ARBA00023136"/>
    </source>
</evidence>
<dbReference type="FunFam" id="1.20.1250.20:FF:000196">
    <property type="entry name" value="MFS toxin efflux pump (AflT)"/>
    <property type="match status" value="1"/>
</dbReference>
<dbReference type="InterPro" id="IPR011701">
    <property type="entry name" value="MFS"/>
</dbReference>
<accession>A0A8H6XIW9</accession>
<dbReference type="InterPro" id="IPR020846">
    <property type="entry name" value="MFS_dom"/>
</dbReference>
<keyword evidence="9" id="KW-1185">Reference proteome</keyword>
<dbReference type="EMBL" id="JACAZI010000018">
    <property type="protein sequence ID" value="KAF7341341.1"/>
    <property type="molecule type" value="Genomic_DNA"/>
</dbReference>
<dbReference type="OrthoDB" id="10021397at2759"/>
<comment type="subcellular location">
    <subcellularLocation>
        <location evidence="1">Membrane</location>
        <topology evidence="1">Multi-pass membrane protein</topology>
    </subcellularLocation>
</comment>
<reference evidence="8" key="1">
    <citation type="submission" date="2020-05" db="EMBL/GenBank/DDBJ databases">
        <title>Mycena genomes resolve the evolution of fungal bioluminescence.</title>
        <authorList>
            <person name="Tsai I.J."/>
        </authorList>
    </citation>
    <scope>NUCLEOTIDE SEQUENCE</scope>
    <source>
        <strain evidence="8">CCC161011</strain>
    </source>
</reference>
<keyword evidence="4 6" id="KW-0472">Membrane</keyword>
<evidence type="ECO:0000313" key="8">
    <source>
        <dbReference type="EMBL" id="KAF7341341.1"/>
    </source>
</evidence>
<feature type="transmembrane region" description="Helical" evidence="6">
    <location>
        <begin position="304"/>
        <end position="325"/>
    </location>
</feature>
<feature type="transmembrane region" description="Helical" evidence="6">
    <location>
        <begin position="407"/>
        <end position="427"/>
    </location>
</feature>
<feature type="transmembrane region" description="Helical" evidence="6">
    <location>
        <begin position="469"/>
        <end position="493"/>
    </location>
</feature>
<gene>
    <name evidence="8" type="ORF">MVEN_01870600</name>
</gene>
<dbReference type="SUPFAM" id="SSF103473">
    <property type="entry name" value="MFS general substrate transporter"/>
    <property type="match status" value="1"/>
</dbReference>
<dbReference type="InterPro" id="IPR036259">
    <property type="entry name" value="MFS_trans_sf"/>
</dbReference>
<feature type="transmembrane region" description="Helical" evidence="6">
    <location>
        <begin position="378"/>
        <end position="400"/>
    </location>
</feature>
<evidence type="ECO:0000256" key="5">
    <source>
        <dbReference type="SAM" id="MobiDB-lite"/>
    </source>
</evidence>
<evidence type="ECO:0000313" key="9">
    <source>
        <dbReference type="Proteomes" id="UP000620124"/>
    </source>
</evidence>
<evidence type="ECO:0000256" key="2">
    <source>
        <dbReference type="ARBA" id="ARBA00022692"/>
    </source>
</evidence>
<dbReference type="AlphaFoldDB" id="A0A8H6XIW9"/>
<dbReference type="Gene3D" id="1.20.1720.10">
    <property type="entry name" value="Multidrug resistance protein D"/>
    <property type="match status" value="1"/>
</dbReference>
<dbReference type="PROSITE" id="PS50850">
    <property type="entry name" value="MFS"/>
    <property type="match status" value="1"/>
</dbReference>
<evidence type="ECO:0000259" key="7">
    <source>
        <dbReference type="PROSITE" id="PS50850"/>
    </source>
</evidence>
<dbReference type="GO" id="GO:0022857">
    <property type="term" value="F:transmembrane transporter activity"/>
    <property type="evidence" value="ECO:0007669"/>
    <property type="project" value="InterPro"/>
</dbReference>
<evidence type="ECO:0000256" key="1">
    <source>
        <dbReference type="ARBA" id="ARBA00004141"/>
    </source>
</evidence>
<feature type="transmembrane region" description="Helical" evidence="6">
    <location>
        <begin position="75"/>
        <end position="101"/>
    </location>
</feature>
<feature type="transmembrane region" description="Helical" evidence="6">
    <location>
        <begin position="168"/>
        <end position="189"/>
    </location>
</feature>
<feature type="transmembrane region" description="Helical" evidence="6">
    <location>
        <begin position="113"/>
        <end position="131"/>
    </location>
</feature>
<dbReference type="GO" id="GO:0005886">
    <property type="term" value="C:plasma membrane"/>
    <property type="evidence" value="ECO:0007669"/>
    <property type="project" value="TreeGrafter"/>
</dbReference>